<evidence type="ECO:0000259" key="3">
    <source>
        <dbReference type="Pfam" id="PF11250"/>
    </source>
</evidence>
<evidence type="ECO:0000256" key="1">
    <source>
        <dbReference type="ARBA" id="ARBA00008690"/>
    </source>
</evidence>
<feature type="domain" description="FAF" evidence="3">
    <location>
        <begin position="151"/>
        <end position="207"/>
    </location>
</feature>
<organism evidence="4 5">
    <name type="scientific">Phaseolus angularis</name>
    <name type="common">Azuki bean</name>
    <name type="synonym">Vigna angularis</name>
    <dbReference type="NCBI Taxonomy" id="3914"/>
    <lineage>
        <taxon>Eukaryota</taxon>
        <taxon>Viridiplantae</taxon>
        <taxon>Streptophyta</taxon>
        <taxon>Embryophyta</taxon>
        <taxon>Tracheophyta</taxon>
        <taxon>Spermatophyta</taxon>
        <taxon>Magnoliopsida</taxon>
        <taxon>eudicotyledons</taxon>
        <taxon>Gunneridae</taxon>
        <taxon>Pentapetalae</taxon>
        <taxon>rosids</taxon>
        <taxon>fabids</taxon>
        <taxon>Fabales</taxon>
        <taxon>Fabaceae</taxon>
        <taxon>Papilionoideae</taxon>
        <taxon>50 kb inversion clade</taxon>
        <taxon>NPAAA clade</taxon>
        <taxon>indigoferoid/millettioid clade</taxon>
        <taxon>Phaseoleae</taxon>
        <taxon>Vigna</taxon>
    </lineage>
</organism>
<dbReference type="EMBL" id="JABFOF010000004">
    <property type="protein sequence ID" value="KAG2399919.1"/>
    <property type="molecule type" value="Genomic_DNA"/>
</dbReference>
<dbReference type="Proteomes" id="UP000743370">
    <property type="component" value="Unassembled WGS sequence"/>
</dbReference>
<proteinExistence type="inferred from homology"/>
<gene>
    <name evidence="4" type="ORF">HKW66_Vig0102270</name>
</gene>
<sequence length="337" mass="38104">MSMFSSGNSGRHICMEMFGKYLSHITSLFYSLVLPRKAKLAFPSKSTPERHRTGEAGLKTLFQSELKPPTRVVHRCTTEEAAESEPSSPPPPTMSRMCAPASGAFRTTMMGDVIGTESGDCMITYMEELAEPESPIVMMRCREKSAKRKRQFPPPLTLMEETREMPWAFTRECNGDGRLIVTAERVRRGREHCIMEVRTEDERVTMRLVPEEDDCCELCCYPIDDDDDEEMQFNEGFEIEERGPEFEEELAKKVSSESERCGDLRECVSPNYYASGPGWLLQPHLSDSFPDIYLGRPASAPIRPMTPSRRLCGQFLSGAATFVEKPCEATNRSLTFV</sequence>
<dbReference type="InterPro" id="IPR046431">
    <property type="entry name" value="FAF_dom"/>
</dbReference>
<feature type="region of interest" description="Disordered" evidence="2">
    <location>
        <begin position="77"/>
        <end position="97"/>
    </location>
</feature>
<evidence type="ECO:0000313" key="5">
    <source>
        <dbReference type="Proteomes" id="UP000743370"/>
    </source>
</evidence>
<dbReference type="InterPro" id="IPR021410">
    <property type="entry name" value="FAF"/>
</dbReference>
<accession>A0A8T0KLG1</accession>
<reference evidence="4 5" key="1">
    <citation type="submission" date="2020-05" db="EMBL/GenBank/DDBJ databases">
        <title>Vigna angularis (adzuki bean) Var. LongXiaoDou No. 4 denovo assembly.</title>
        <authorList>
            <person name="Xiang H."/>
        </authorList>
    </citation>
    <scope>NUCLEOTIDE SEQUENCE [LARGE SCALE GENOMIC DNA]</scope>
    <source>
        <tissue evidence="4">Leaf</tissue>
    </source>
</reference>
<dbReference type="AlphaFoldDB" id="A0A8T0KLG1"/>
<dbReference type="Pfam" id="PF11250">
    <property type="entry name" value="FAF"/>
    <property type="match status" value="1"/>
</dbReference>
<evidence type="ECO:0000313" key="4">
    <source>
        <dbReference type="EMBL" id="KAG2399919.1"/>
    </source>
</evidence>
<name>A0A8T0KLG1_PHAAN</name>
<protein>
    <recommendedName>
        <fullName evidence="3">FAF domain-containing protein</fullName>
    </recommendedName>
</protein>
<comment type="similarity">
    <text evidence="1">Belongs to the fantastic four family.</text>
</comment>
<comment type="caution">
    <text evidence="4">The sequence shown here is derived from an EMBL/GenBank/DDBJ whole genome shotgun (WGS) entry which is preliminary data.</text>
</comment>
<evidence type="ECO:0000256" key="2">
    <source>
        <dbReference type="SAM" id="MobiDB-lite"/>
    </source>
</evidence>
<dbReference type="PANTHER" id="PTHR33155">
    <property type="entry name" value="FANTASTIC FOUR-LIKE PROTEIN (DUF3049)"/>
    <property type="match status" value="1"/>
</dbReference>
<dbReference type="PANTHER" id="PTHR33155:SF58">
    <property type="entry name" value="DUF3049 FAMILY PROTEIN"/>
    <property type="match status" value="1"/>
</dbReference>